<reference evidence="4 5" key="1">
    <citation type="submission" date="2014-09" db="EMBL/GenBank/DDBJ databases">
        <authorList>
            <person name="Chan K.-G."/>
        </authorList>
    </citation>
    <scope>NUCLEOTIDE SEQUENCE [LARGE SCALE GENOMIC DNA]</scope>
    <source>
        <strain evidence="4 5">ND07</strain>
    </source>
</reference>
<keyword evidence="5" id="KW-1185">Reference proteome</keyword>
<sequence length="154" mass="16959">MIEIRPATRADAQAAFDIRREAIHARCIGAYSREDMLAWTAGELSPWYADLVERHFYLACRGNEVLGTIMLGPQPCELGALFVAEQAMGQGIGRRLVAHVEGLAREAGWPHLQLDATLNAAPFYRRCGFIGDTPACYQSPSGLALRCIPMRKAL</sequence>
<dbReference type="Proteomes" id="UP000029493">
    <property type="component" value="Chromosome"/>
</dbReference>
<organism evidence="4 5">
    <name type="scientific">Pseudomonas cremoricolorata</name>
    <dbReference type="NCBI Taxonomy" id="157783"/>
    <lineage>
        <taxon>Bacteria</taxon>
        <taxon>Pseudomonadati</taxon>
        <taxon>Pseudomonadota</taxon>
        <taxon>Gammaproteobacteria</taxon>
        <taxon>Pseudomonadales</taxon>
        <taxon>Pseudomonadaceae</taxon>
        <taxon>Pseudomonas</taxon>
    </lineage>
</organism>
<dbReference type="InterPro" id="IPR016181">
    <property type="entry name" value="Acyl_CoA_acyltransferase"/>
</dbReference>
<dbReference type="OrthoDB" id="7356080at2"/>
<proteinExistence type="predicted"/>
<dbReference type="Pfam" id="PF00583">
    <property type="entry name" value="Acetyltransf_1"/>
    <property type="match status" value="1"/>
</dbReference>
<dbReference type="SUPFAM" id="SSF55729">
    <property type="entry name" value="Acyl-CoA N-acyltransferases (Nat)"/>
    <property type="match status" value="1"/>
</dbReference>
<evidence type="ECO:0000256" key="2">
    <source>
        <dbReference type="ARBA" id="ARBA00023315"/>
    </source>
</evidence>
<keyword evidence="2" id="KW-0012">Acyltransferase</keyword>
<feature type="domain" description="N-acetyltransferase" evidence="3">
    <location>
        <begin position="2"/>
        <end position="154"/>
    </location>
</feature>
<gene>
    <name evidence="4" type="ORF">LK03_17415</name>
</gene>
<accession>A0A089WWE2</accession>
<dbReference type="Gene3D" id="3.40.630.30">
    <property type="match status" value="1"/>
</dbReference>
<dbReference type="PROSITE" id="PS51186">
    <property type="entry name" value="GNAT"/>
    <property type="match status" value="1"/>
</dbReference>
<dbReference type="AlphaFoldDB" id="A0A089WWE2"/>
<dbReference type="EMBL" id="CP009455">
    <property type="protein sequence ID" value="AIR90932.1"/>
    <property type="molecule type" value="Genomic_DNA"/>
</dbReference>
<evidence type="ECO:0000259" key="3">
    <source>
        <dbReference type="PROSITE" id="PS51186"/>
    </source>
</evidence>
<dbReference type="RefSeq" id="WP_038413589.1">
    <property type="nucleotide sequence ID" value="NZ_CP009455.1"/>
</dbReference>
<evidence type="ECO:0000256" key="1">
    <source>
        <dbReference type="ARBA" id="ARBA00022679"/>
    </source>
</evidence>
<dbReference type="STRING" id="157783.LK03_17415"/>
<dbReference type="PANTHER" id="PTHR43877">
    <property type="entry name" value="AMINOALKYLPHOSPHONATE N-ACETYLTRANSFERASE-RELATED-RELATED"/>
    <property type="match status" value="1"/>
</dbReference>
<dbReference type="eggNOG" id="COG0456">
    <property type="taxonomic scope" value="Bacteria"/>
</dbReference>
<dbReference type="KEGG" id="psw:LK03_17415"/>
<dbReference type="CDD" id="cd04301">
    <property type="entry name" value="NAT_SF"/>
    <property type="match status" value="1"/>
</dbReference>
<dbReference type="InterPro" id="IPR050832">
    <property type="entry name" value="Bact_Acetyltransf"/>
</dbReference>
<dbReference type="InterPro" id="IPR000182">
    <property type="entry name" value="GNAT_dom"/>
</dbReference>
<evidence type="ECO:0000313" key="4">
    <source>
        <dbReference type="EMBL" id="AIR90932.1"/>
    </source>
</evidence>
<dbReference type="PANTHER" id="PTHR43877:SF2">
    <property type="entry name" value="AMINOALKYLPHOSPHONATE N-ACETYLTRANSFERASE-RELATED"/>
    <property type="match status" value="1"/>
</dbReference>
<dbReference type="GO" id="GO:0016747">
    <property type="term" value="F:acyltransferase activity, transferring groups other than amino-acyl groups"/>
    <property type="evidence" value="ECO:0007669"/>
    <property type="project" value="InterPro"/>
</dbReference>
<name>A0A089WWE2_9PSED</name>
<keyword evidence="1 4" id="KW-0808">Transferase</keyword>
<evidence type="ECO:0000313" key="5">
    <source>
        <dbReference type="Proteomes" id="UP000029493"/>
    </source>
</evidence>
<protein>
    <submittedName>
        <fullName evidence="4">GCN5 family acetyltransferase</fullName>
    </submittedName>
</protein>